<evidence type="ECO:0000256" key="4">
    <source>
        <dbReference type="ARBA" id="ARBA00022490"/>
    </source>
</evidence>
<dbReference type="InterPro" id="IPR053924">
    <property type="entry name" value="RecX_HTH_2nd"/>
</dbReference>
<dbReference type="Proteomes" id="UP000007486">
    <property type="component" value="Chromosome"/>
</dbReference>
<protein>
    <recommendedName>
        <fullName evidence="3">Regulatory protein RecX</fullName>
    </recommendedName>
</protein>
<feature type="domain" description="RecX second three-helical" evidence="5">
    <location>
        <begin position="57"/>
        <end position="96"/>
    </location>
</feature>
<dbReference type="Pfam" id="PF02631">
    <property type="entry name" value="RecX_HTH2"/>
    <property type="match status" value="1"/>
</dbReference>
<dbReference type="GO" id="GO:0005737">
    <property type="term" value="C:cytoplasm"/>
    <property type="evidence" value="ECO:0007669"/>
    <property type="project" value="UniProtKB-SubCell"/>
</dbReference>
<dbReference type="HOGENOM" id="CLU_066607_5_2_10"/>
<dbReference type="AlphaFoldDB" id="F0R3K5"/>
<dbReference type="PANTHER" id="PTHR33602">
    <property type="entry name" value="REGULATORY PROTEIN RECX FAMILY PROTEIN"/>
    <property type="match status" value="1"/>
</dbReference>
<keyword evidence="4" id="KW-0963">Cytoplasm</keyword>
<evidence type="ECO:0000256" key="3">
    <source>
        <dbReference type="ARBA" id="ARBA00018111"/>
    </source>
</evidence>
<sequence>MKEYTENELRTKAEAYCAKTERCPMEVEQKLGQWGADEEMKARILASLEKDRFIDTARYCKAFVRDKYRFARWGRNKIVQALRLKRLPPEDIRAGLEEIDEDEYSRMLREVLAQKEKQVTGRNDYECAMKLIRFAVSRGFTLDEVKRYIHQASDDAYLD</sequence>
<evidence type="ECO:0000259" key="5">
    <source>
        <dbReference type="Pfam" id="PF02631"/>
    </source>
</evidence>
<evidence type="ECO:0000256" key="1">
    <source>
        <dbReference type="ARBA" id="ARBA00004496"/>
    </source>
</evidence>
<gene>
    <name evidence="6" type="ordered locus">Bacsa_2082</name>
</gene>
<reference evidence="6 7" key="1">
    <citation type="journal article" date="2011" name="Stand. Genomic Sci.">
        <title>Complete genome sequence of Bacteroides salanitronis type strain (BL78).</title>
        <authorList>
            <person name="Gronow S."/>
            <person name="Held B."/>
            <person name="Lucas S."/>
            <person name="Lapidus A."/>
            <person name="Del Rio T.G."/>
            <person name="Nolan M."/>
            <person name="Tice H."/>
            <person name="Deshpande S."/>
            <person name="Cheng J.F."/>
            <person name="Pitluck S."/>
            <person name="Liolios K."/>
            <person name="Pagani I."/>
            <person name="Ivanova N."/>
            <person name="Mavromatis K."/>
            <person name="Pati A."/>
            <person name="Tapia R."/>
            <person name="Han C."/>
            <person name="Goodwin L."/>
            <person name="Chen A."/>
            <person name="Palaniappan K."/>
            <person name="Land M."/>
            <person name="Hauser L."/>
            <person name="Chang Y.J."/>
            <person name="Jeffries C.D."/>
            <person name="Brambilla E.M."/>
            <person name="Rohde M."/>
            <person name="Goker M."/>
            <person name="Detter J.C."/>
            <person name="Woyke T."/>
            <person name="Bristow J."/>
            <person name="Markowitz V."/>
            <person name="Hugenholtz P."/>
            <person name="Kyrpides N.C."/>
            <person name="Klenk H.P."/>
            <person name="Eisen J.A."/>
        </authorList>
    </citation>
    <scope>NUCLEOTIDE SEQUENCE [LARGE SCALE GENOMIC DNA]</scope>
    <source>
        <strain evidence="6 7">DSM 18170</strain>
    </source>
</reference>
<dbReference type="RefSeq" id="WP_013618066.1">
    <property type="nucleotide sequence ID" value="NC_015164.1"/>
</dbReference>
<dbReference type="eggNOG" id="COG2137">
    <property type="taxonomic scope" value="Bacteria"/>
</dbReference>
<dbReference type="OrthoDB" id="1523826at2"/>
<dbReference type="STRING" id="667015.Bacsa_2082"/>
<dbReference type="InterPro" id="IPR036388">
    <property type="entry name" value="WH-like_DNA-bd_sf"/>
</dbReference>
<dbReference type="KEGG" id="bsa:Bacsa_2082"/>
<dbReference type="EMBL" id="CP002530">
    <property type="protein sequence ID" value="ADY36637.1"/>
    <property type="molecule type" value="Genomic_DNA"/>
</dbReference>
<evidence type="ECO:0000313" key="6">
    <source>
        <dbReference type="EMBL" id="ADY36637.1"/>
    </source>
</evidence>
<dbReference type="Gene3D" id="1.10.10.10">
    <property type="entry name" value="Winged helix-like DNA-binding domain superfamily/Winged helix DNA-binding domain"/>
    <property type="match status" value="1"/>
</dbReference>
<accession>F0R3K5</accession>
<comment type="similarity">
    <text evidence="2">Belongs to the RecX family.</text>
</comment>
<dbReference type="PANTHER" id="PTHR33602:SF1">
    <property type="entry name" value="REGULATORY PROTEIN RECX FAMILY PROTEIN"/>
    <property type="match status" value="1"/>
</dbReference>
<name>F0R3K5_PHOSB</name>
<dbReference type="InterPro" id="IPR003783">
    <property type="entry name" value="Regulatory_RecX"/>
</dbReference>
<comment type="subcellular location">
    <subcellularLocation>
        <location evidence="1">Cytoplasm</location>
    </subcellularLocation>
</comment>
<keyword evidence="7" id="KW-1185">Reference proteome</keyword>
<evidence type="ECO:0000256" key="2">
    <source>
        <dbReference type="ARBA" id="ARBA00009695"/>
    </source>
</evidence>
<proteinExistence type="inferred from homology"/>
<evidence type="ECO:0000313" key="7">
    <source>
        <dbReference type="Proteomes" id="UP000007486"/>
    </source>
</evidence>
<organism evidence="6 7">
    <name type="scientific">Phocaeicola salanitronis (strain DSM 18170 / JCM 13657 / CCUG 60908 / BL78)</name>
    <name type="common">Bacteroides salanitronis</name>
    <dbReference type="NCBI Taxonomy" id="667015"/>
    <lineage>
        <taxon>Bacteria</taxon>
        <taxon>Pseudomonadati</taxon>
        <taxon>Bacteroidota</taxon>
        <taxon>Bacteroidia</taxon>
        <taxon>Bacteroidales</taxon>
        <taxon>Bacteroidaceae</taxon>
        <taxon>Phocaeicola</taxon>
    </lineage>
</organism>
<dbReference type="GO" id="GO:0006282">
    <property type="term" value="P:regulation of DNA repair"/>
    <property type="evidence" value="ECO:0007669"/>
    <property type="project" value="InterPro"/>
</dbReference>